<keyword evidence="4" id="KW-0276">Fatty acid metabolism</keyword>
<evidence type="ECO:0000256" key="5">
    <source>
        <dbReference type="ARBA" id="ARBA00023002"/>
    </source>
</evidence>
<dbReference type="GO" id="GO:0006633">
    <property type="term" value="P:fatty acid biosynthetic process"/>
    <property type="evidence" value="ECO:0007669"/>
    <property type="project" value="UniProtKB-UniPathway"/>
</dbReference>
<feature type="binding site" evidence="12">
    <location>
        <position position="106"/>
    </location>
    <ligand>
        <name>NAD(+)</name>
        <dbReference type="ChEBI" id="CHEBI:57540"/>
    </ligand>
</feature>
<keyword evidence="5 9" id="KW-0560">Oxidoreductase</keyword>
<dbReference type="RefSeq" id="WP_015934738.1">
    <property type="nucleotide sequence ID" value="NC_011891.1"/>
</dbReference>
<evidence type="ECO:0000256" key="3">
    <source>
        <dbReference type="ARBA" id="ARBA00022516"/>
    </source>
</evidence>
<keyword evidence="14" id="KW-1185">Reference proteome</keyword>
<organism evidence="13 14">
    <name type="scientific">Anaeromyxobacter dehalogenans (strain ATCC BAA-258 / DSM 21875 / 2CP-1)</name>
    <dbReference type="NCBI Taxonomy" id="455488"/>
    <lineage>
        <taxon>Bacteria</taxon>
        <taxon>Pseudomonadati</taxon>
        <taxon>Myxococcota</taxon>
        <taxon>Myxococcia</taxon>
        <taxon>Myxococcales</taxon>
        <taxon>Cystobacterineae</taxon>
        <taxon>Anaeromyxobacteraceae</taxon>
        <taxon>Anaeromyxobacter</taxon>
    </lineage>
</organism>
<keyword evidence="3 9" id="KW-0444">Lipid biosynthesis</keyword>
<feature type="binding site" evidence="12">
    <location>
        <begin position="78"/>
        <end position="79"/>
    </location>
    <ligand>
        <name>NAD(+)</name>
        <dbReference type="ChEBI" id="CHEBI:57540"/>
    </ligand>
</feature>
<dbReference type="PANTHER" id="PTHR43159:SF2">
    <property type="entry name" value="ENOYL-[ACYL-CARRIER-PROTEIN] REDUCTASE [NADH], CHLOROPLASTIC"/>
    <property type="match status" value="1"/>
</dbReference>
<dbReference type="KEGG" id="acp:A2cp1_3632"/>
<evidence type="ECO:0000256" key="4">
    <source>
        <dbReference type="ARBA" id="ARBA00022832"/>
    </source>
</evidence>
<feature type="binding site" evidence="11">
    <location>
        <position position="109"/>
    </location>
    <ligand>
        <name>substrate</name>
    </ligand>
</feature>
<dbReference type="Gene3D" id="1.10.8.400">
    <property type="entry name" value="Enoyl acyl carrier protein reductase"/>
    <property type="match status" value="1"/>
</dbReference>
<feature type="active site" description="Proton acceptor" evidence="10">
    <location>
        <position position="170"/>
    </location>
</feature>
<comment type="similarity">
    <text evidence="2 9">Belongs to the short-chain dehydrogenases/reductases (SDR) family. FabI subfamily.</text>
</comment>
<dbReference type="PRINTS" id="PR00081">
    <property type="entry name" value="GDHRDH"/>
</dbReference>
<dbReference type="PANTHER" id="PTHR43159">
    <property type="entry name" value="ENOYL-[ACYL-CARRIER-PROTEIN] REDUCTASE"/>
    <property type="match status" value="1"/>
</dbReference>
<dbReference type="Pfam" id="PF13561">
    <property type="entry name" value="adh_short_C2"/>
    <property type="match status" value="1"/>
</dbReference>
<comment type="pathway">
    <text evidence="1">Lipid metabolism; fatty acid biosynthesis.</text>
</comment>
<dbReference type="InterPro" id="IPR014358">
    <property type="entry name" value="Enoyl-ACP_Rdtase_NADH"/>
</dbReference>
<keyword evidence="7" id="KW-0443">Lipid metabolism</keyword>
<feature type="binding site" evidence="12">
    <location>
        <begin position="33"/>
        <end position="34"/>
    </location>
    <ligand>
        <name>NAD(+)</name>
        <dbReference type="ChEBI" id="CHEBI:57540"/>
    </ligand>
</feature>
<dbReference type="AlphaFoldDB" id="B8J667"/>
<evidence type="ECO:0000313" key="13">
    <source>
        <dbReference type="EMBL" id="ACL66962.1"/>
    </source>
</evidence>
<evidence type="ECO:0000256" key="6">
    <source>
        <dbReference type="ARBA" id="ARBA00023027"/>
    </source>
</evidence>
<dbReference type="Proteomes" id="UP000007089">
    <property type="component" value="Chromosome"/>
</dbReference>
<evidence type="ECO:0000256" key="7">
    <source>
        <dbReference type="ARBA" id="ARBA00023098"/>
    </source>
</evidence>
<evidence type="ECO:0000256" key="11">
    <source>
        <dbReference type="PIRSR" id="PIRSR000094-2"/>
    </source>
</evidence>
<name>B8J667_ANAD2</name>
<keyword evidence="8 9" id="KW-0275">Fatty acid biosynthesis</keyword>
<evidence type="ECO:0000256" key="1">
    <source>
        <dbReference type="ARBA" id="ARBA00005194"/>
    </source>
</evidence>
<evidence type="ECO:0000256" key="12">
    <source>
        <dbReference type="PIRSR" id="PIRSR000094-3"/>
    </source>
</evidence>
<evidence type="ECO:0000313" key="14">
    <source>
        <dbReference type="Proteomes" id="UP000007089"/>
    </source>
</evidence>
<proteinExistence type="inferred from homology"/>
<feature type="binding site" evidence="12">
    <location>
        <position position="27"/>
    </location>
    <ligand>
        <name>NAD(+)</name>
        <dbReference type="ChEBI" id="CHEBI:57540"/>
    </ligand>
</feature>
<dbReference type="UniPathway" id="UPA00094"/>
<evidence type="ECO:0000256" key="8">
    <source>
        <dbReference type="ARBA" id="ARBA00023160"/>
    </source>
</evidence>
<dbReference type="InterPro" id="IPR002347">
    <property type="entry name" value="SDR_fam"/>
</dbReference>
<dbReference type="Gene3D" id="3.40.50.720">
    <property type="entry name" value="NAD(P)-binding Rossmann-like Domain"/>
    <property type="match status" value="1"/>
</dbReference>
<dbReference type="EMBL" id="CP001359">
    <property type="protein sequence ID" value="ACL66962.1"/>
    <property type="molecule type" value="Genomic_DNA"/>
</dbReference>
<dbReference type="HOGENOM" id="CLU_010194_10_1_7"/>
<evidence type="ECO:0000256" key="10">
    <source>
        <dbReference type="PIRSR" id="PIRSR000094-1"/>
    </source>
</evidence>
<feature type="binding site" evidence="12">
    <location>
        <position position="177"/>
    </location>
    <ligand>
        <name>NAD(+)</name>
        <dbReference type="ChEBI" id="CHEBI:57540"/>
    </ligand>
</feature>
<dbReference type="InterPro" id="IPR036291">
    <property type="entry name" value="NAD(P)-bd_dom_sf"/>
</dbReference>
<evidence type="ECO:0000256" key="2">
    <source>
        <dbReference type="ARBA" id="ARBA00009233"/>
    </source>
</evidence>
<dbReference type="FunFam" id="3.40.50.720:FF:000054">
    <property type="entry name" value="Enoyl-[acyl-carrier-protein] reductase [NADH]"/>
    <property type="match status" value="1"/>
</dbReference>
<dbReference type="SUPFAM" id="SSF51735">
    <property type="entry name" value="NAD(P)-binding Rossmann-fold domains"/>
    <property type="match status" value="1"/>
</dbReference>
<gene>
    <name evidence="13" type="ordered locus">A2cp1_3632</name>
</gene>
<keyword evidence="6 9" id="KW-0520">NAD</keyword>
<dbReference type="CDD" id="cd05372">
    <property type="entry name" value="ENR_SDR"/>
    <property type="match status" value="1"/>
</dbReference>
<comment type="catalytic activity">
    <reaction evidence="9">
        <text>a 2,3-saturated acyl-[ACP] + NAD(+) = a (2E)-enoyl-[ACP] + NADH + H(+)</text>
        <dbReference type="Rhea" id="RHEA:10240"/>
        <dbReference type="Rhea" id="RHEA-COMP:9925"/>
        <dbReference type="Rhea" id="RHEA-COMP:9926"/>
        <dbReference type="ChEBI" id="CHEBI:15378"/>
        <dbReference type="ChEBI" id="CHEBI:57540"/>
        <dbReference type="ChEBI" id="CHEBI:57945"/>
        <dbReference type="ChEBI" id="CHEBI:78784"/>
        <dbReference type="ChEBI" id="CHEBI:78785"/>
        <dbReference type="EC" id="1.3.1.9"/>
    </reaction>
</comment>
<dbReference type="GO" id="GO:0004318">
    <property type="term" value="F:enoyl-[acyl-carrier-protein] reductase (NADH) activity"/>
    <property type="evidence" value="ECO:0007669"/>
    <property type="project" value="UniProtKB-EC"/>
</dbReference>
<reference evidence="13" key="1">
    <citation type="submission" date="2009-01" db="EMBL/GenBank/DDBJ databases">
        <title>Complete sequence of Anaeromyxobacter dehalogenans 2CP-1.</title>
        <authorList>
            <consortium name="US DOE Joint Genome Institute"/>
            <person name="Lucas S."/>
            <person name="Copeland A."/>
            <person name="Lapidus A."/>
            <person name="Glavina del Rio T."/>
            <person name="Dalin E."/>
            <person name="Tice H."/>
            <person name="Bruce D."/>
            <person name="Goodwin L."/>
            <person name="Pitluck S."/>
            <person name="Saunders E."/>
            <person name="Brettin T."/>
            <person name="Detter J.C."/>
            <person name="Han C."/>
            <person name="Larimer F."/>
            <person name="Land M."/>
            <person name="Hauser L."/>
            <person name="Kyrpides N."/>
            <person name="Ovchinnikova G."/>
            <person name="Beliaev A.S."/>
            <person name="Richardson P."/>
        </authorList>
    </citation>
    <scope>NUCLEOTIDE SEQUENCE</scope>
    <source>
        <strain evidence="13">2CP-1</strain>
    </source>
</reference>
<accession>B8J667</accession>
<dbReference type="EC" id="1.3.1.9" evidence="9"/>
<feature type="active site" description="Proton acceptor" evidence="10">
    <location>
        <position position="160"/>
    </location>
</feature>
<protein>
    <recommendedName>
        <fullName evidence="9">Enoyl-[acyl-carrier-protein] reductase [NADH]</fullName>
        <ecNumber evidence="9">1.3.1.9</ecNumber>
    </recommendedName>
</protein>
<dbReference type="PIRSF" id="PIRSF000094">
    <property type="entry name" value="Enoyl-ACP_rdct"/>
    <property type="match status" value="1"/>
</dbReference>
<evidence type="ECO:0000256" key="9">
    <source>
        <dbReference type="PIRNR" id="PIRNR000094"/>
    </source>
</evidence>
<sequence>MSEQNETAVAHLPLGGIMKGKRALITGVANERSIAWAIAEAFRAEGAELAFTYPGEAMGKRVRPLAEQAGAKAILDCDVAKDEDIARTAAEIGKIWPQVDVLVHSIGYAPREALDGRFADVTTRETWRIALDVSAYSLIGLARAFKPMMKPGASIVCLTYYGAEKVVRNYNVMGVAKAALECSTRYLAEDLGQEGIRVNAISAGPLKTLAAAGIKGMRSMLGENADKTPLRRNIEQDDCARAALYLCSDLARNVTGEILHVDAGQNIMGVVSMS</sequence>